<reference evidence="1 2" key="1">
    <citation type="submission" date="2015-04" db="EMBL/GenBank/DDBJ databases">
        <title>Complete genome sequence of Schizopora paradoxa KUC8140, a cosmopolitan wood degrader in East Asia.</title>
        <authorList>
            <consortium name="DOE Joint Genome Institute"/>
            <person name="Min B."/>
            <person name="Park H."/>
            <person name="Jang Y."/>
            <person name="Kim J.-J."/>
            <person name="Kim K.H."/>
            <person name="Pangilinan J."/>
            <person name="Lipzen A."/>
            <person name="Riley R."/>
            <person name="Grigoriev I.V."/>
            <person name="Spatafora J.W."/>
            <person name="Choi I.-G."/>
        </authorList>
    </citation>
    <scope>NUCLEOTIDE SEQUENCE [LARGE SCALE GENOMIC DNA]</scope>
    <source>
        <strain evidence="1 2">KUC8140</strain>
    </source>
</reference>
<proteinExistence type="predicted"/>
<evidence type="ECO:0000313" key="1">
    <source>
        <dbReference type="EMBL" id="KLO10128.1"/>
    </source>
</evidence>
<organism evidence="1 2">
    <name type="scientific">Schizopora paradoxa</name>
    <dbReference type="NCBI Taxonomy" id="27342"/>
    <lineage>
        <taxon>Eukaryota</taxon>
        <taxon>Fungi</taxon>
        <taxon>Dikarya</taxon>
        <taxon>Basidiomycota</taxon>
        <taxon>Agaricomycotina</taxon>
        <taxon>Agaricomycetes</taxon>
        <taxon>Hymenochaetales</taxon>
        <taxon>Schizoporaceae</taxon>
        <taxon>Schizopora</taxon>
    </lineage>
</organism>
<dbReference type="EMBL" id="KQ086035">
    <property type="protein sequence ID" value="KLO10128.1"/>
    <property type="molecule type" value="Genomic_DNA"/>
</dbReference>
<gene>
    <name evidence="1" type="ORF">SCHPADRAFT_832997</name>
</gene>
<dbReference type="InParanoid" id="A0A0H2RL15"/>
<sequence>MLGNVGERPKPVAAIAVIASNPPVVLPCLTQARWLRDCIVQLWVDQEGFRSICPTFKLSRVAYAPMDQLSVLPESCAAAARGLGQINTEMTLLSTVAEFVPSTRETYYFHHAAMDRAPCLRRITVGKNEGKDYV</sequence>
<keyword evidence="2" id="KW-1185">Reference proteome</keyword>
<evidence type="ECO:0000313" key="2">
    <source>
        <dbReference type="Proteomes" id="UP000053477"/>
    </source>
</evidence>
<accession>A0A0H2RL15</accession>
<dbReference type="OrthoDB" id="3269398at2759"/>
<dbReference type="Proteomes" id="UP000053477">
    <property type="component" value="Unassembled WGS sequence"/>
</dbReference>
<protein>
    <submittedName>
        <fullName evidence="1">Uncharacterized protein</fullName>
    </submittedName>
</protein>
<feature type="non-terminal residue" evidence="1">
    <location>
        <position position="134"/>
    </location>
</feature>
<dbReference type="AlphaFoldDB" id="A0A0H2RL15"/>
<name>A0A0H2RL15_9AGAM</name>